<feature type="compositionally biased region" description="Low complexity" evidence="1">
    <location>
        <begin position="49"/>
        <end position="59"/>
    </location>
</feature>
<feature type="region of interest" description="Disordered" evidence="1">
    <location>
        <begin position="468"/>
        <end position="505"/>
    </location>
</feature>
<dbReference type="EMBL" id="SIHI01000001">
    <property type="protein sequence ID" value="TWT57814.1"/>
    <property type="molecule type" value="Genomic_DNA"/>
</dbReference>
<organism evidence="2 3">
    <name type="scientific">Thalassoglobus neptunius</name>
    <dbReference type="NCBI Taxonomy" id="1938619"/>
    <lineage>
        <taxon>Bacteria</taxon>
        <taxon>Pseudomonadati</taxon>
        <taxon>Planctomycetota</taxon>
        <taxon>Planctomycetia</taxon>
        <taxon>Planctomycetales</taxon>
        <taxon>Planctomycetaceae</taxon>
        <taxon>Thalassoglobus</taxon>
    </lineage>
</organism>
<dbReference type="AlphaFoldDB" id="A0A5C5X4B1"/>
<keyword evidence="3" id="KW-1185">Reference proteome</keyword>
<dbReference type="RefSeq" id="WP_146507784.1">
    <property type="nucleotide sequence ID" value="NZ_SIHI01000001.1"/>
</dbReference>
<feature type="compositionally biased region" description="Polar residues" evidence="1">
    <location>
        <begin position="655"/>
        <end position="666"/>
    </location>
</feature>
<feature type="region of interest" description="Disordered" evidence="1">
    <location>
        <begin position="31"/>
        <end position="136"/>
    </location>
</feature>
<feature type="region of interest" description="Disordered" evidence="1">
    <location>
        <begin position="326"/>
        <end position="374"/>
    </location>
</feature>
<dbReference type="OrthoDB" id="9830030at2"/>
<feature type="compositionally biased region" description="Basic and acidic residues" evidence="1">
    <location>
        <begin position="496"/>
        <end position="505"/>
    </location>
</feature>
<comment type="caution">
    <text evidence="2">The sequence shown here is derived from an EMBL/GenBank/DDBJ whole genome shotgun (WGS) entry which is preliminary data.</text>
</comment>
<dbReference type="PROSITE" id="PS51257">
    <property type="entry name" value="PROKAR_LIPOPROTEIN"/>
    <property type="match status" value="1"/>
</dbReference>
<feature type="region of interest" description="Disordered" evidence="1">
    <location>
        <begin position="654"/>
        <end position="688"/>
    </location>
</feature>
<feature type="compositionally biased region" description="Acidic residues" evidence="1">
    <location>
        <begin position="101"/>
        <end position="110"/>
    </location>
</feature>
<evidence type="ECO:0000256" key="1">
    <source>
        <dbReference type="SAM" id="MobiDB-lite"/>
    </source>
</evidence>
<accession>A0A5C5X4B1</accession>
<feature type="compositionally biased region" description="Low complexity" evidence="1">
    <location>
        <begin position="350"/>
        <end position="359"/>
    </location>
</feature>
<gene>
    <name evidence="2" type="ORF">KOR42_11810</name>
</gene>
<evidence type="ECO:0000313" key="3">
    <source>
        <dbReference type="Proteomes" id="UP000317243"/>
    </source>
</evidence>
<feature type="region of interest" description="Disordered" evidence="1">
    <location>
        <begin position="186"/>
        <end position="221"/>
    </location>
</feature>
<feature type="compositionally biased region" description="Gly residues" evidence="1">
    <location>
        <begin position="678"/>
        <end position="688"/>
    </location>
</feature>
<sequence>MSEHQREHQKLSSHLLIALGLACVVAVGCGGGDGADDAAASNSTPADTSSSRESVSEESPANAPGESEESPQSNEMASAGGPPGGGEHGDSGGSYNPGYSSDDDDDDDDNGYNPGYDGGSYPGSQPRKPPRPENVAEWTPEQVTEAIAEGDVKVIPVFETFSKTQPAGAEAVKQFELWIAALTAEPETNSGGNSGYPGGYDGDDDYDGGYGYQNRGRQQASPKSQIAASLIDLLAQNGTKEAYAVIQNVFSGTTELGLEEGESEKIATNALLRNIPHPNNPTRQLLWTALTQADSAAASPFADRAVALHIGLAISAIDALVGVPQDPVESTQSSPYNSYNDYDDDDDSGYDSGYNPDGGQPMMAQTPRPQVKAEPIEVESIPLSQKDAESIVTYLWTPEFVQFAAQNMEKNPESTDALLLAAQIPAVQTRDALRSFFADHNLKSPAVLLAQEAFEKHLHDPAIHLLTKAQTREERPEANPRAGQANNRQSAFRPRKKDEPDPEREARIEAGYAWLDASEQSLIGLMDRMKLAATTENAVPFQPAEIPLELHRNAEVTASHRFEIPVAGSDSSELAPLEKTIVNYVRIESSELNNTTVQHYRNAVRGEEVRTILNGNGMWLDAGVKKDRKSDDLQSVDVLLSRNKARGKIADLIQKSAQNGPANPQSPGGYDDSSNYDGGYGGGQQGSSGGEFVVEILVVQIPDNATEDAQVSSTE</sequence>
<reference evidence="2 3" key="1">
    <citation type="submission" date="2019-02" db="EMBL/GenBank/DDBJ databases">
        <title>Deep-cultivation of Planctomycetes and their phenomic and genomic characterization uncovers novel biology.</title>
        <authorList>
            <person name="Wiegand S."/>
            <person name="Jogler M."/>
            <person name="Boedeker C."/>
            <person name="Pinto D."/>
            <person name="Vollmers J."/>
            <person name="Rivas-Marin E."/>
            <person name="Kohn T."/>
            <person name="Peeters S.H."/>
            <person name="Heuer A."/>
            <person name="Rast P."/>
            <person name="Oberbeckmann S."/>
            <person name="Bunk B."/>
            <person name="Jeske O."/>
            <person name="Meyerdierks A."/>
            <person name="Storesund J.E."/>
            <person name="Kallscheuer N."/>
            <person name="Luecker S."/>
            <person name="Lage O.M."/>
            <person name="Pohl T."/>
            <person name="Merkel B.J."/>
            <person name="Hornburger P."/>
            <person name="Mueller R.-W."/>
            <person name="Bruemmer F."/>
            <person name="Labrenz M."/>
            <person name="Spormann A.M."/>
            <person name="Op Den Camp H."/>
            <person name="Overmann J."/>
            <person name="Amann R."/>
            <person name="Jetten M.S.M."/>
            <person name="Mascher T."/>
            <person name="Medema M.H."/>
            <person name="Devos D.P."/>
            <person name="Kaster A.-K."/>
            <person name="Ovreas L."/>
            <person name="Rohde M."/>
            <person name="Galperin M.Y."/>
            <person name="Jogler C."/>
        </authorList>
    </citation>
    <scope>NUCLEOTIDE SEQUENCE [LARGE SCALE GENOMIC DNA]</scope>
    <source>
        <strain evidence="2 3">KOR42</strain>
    </source>
</reference>
<feature type="compositionally biased region" description="Low complexity" evidence="1">
    <location>
        <begin position="668"/>
        <end position="677"/>
    </location>
</feature>
<proteinExistence type="predicted"/>
<evidence type="ECO:0000313" key="2">
    <source>
        <dbReference type="EMBL" id="TWT57814.1"/>
    </source>
</evidence>
<protein>
    <submittedName>
        <fullName evidence="2">Uncharacterized protein</fullName>
    </submittedName>
</protein>
<name>A0A5C5X4B1_9PLAN</name>
<dbReference type="Proteomes" id="UP000317243">
    <property type="component" value="Unassembled WGS sequence"/>
</dbReference>